<dbReference type="Pfam" id="PF03161">
    <property type="entry name" value="LAGLIDADG_2"/>
    <property type="match status" value="1"/>
</dbReference>
<name>A0A8S5LXT1_9CAUD</name>
<proteinExistence type="predicted"/>
<accession>A0A8S5LXT1</accession>
<protein>
    <submittedName>
        <fullName evidence="2">INTRON-ENCODED ENDONUCLEASE I-SCEI</fullName>
    </submittedName>
</protein>
<evidence type="ECO:0000313" key="2">
    <source>
        <dbReference type="EMBL" id="DAD74611.1"/>
    </source>
</evidence>
<dbReference type="GO" id="GO:0004519">
    <property type="term" value="F:endonuclease activity"/>
    <property type="evidence" value="ECO:0007669"/>
    <property type="project" value="UniProtKB-KW"/>
</dbReference>
<dbReference type="EMBL" id="BK014762">
    <property type="protein sequence ID" value="DAD74611.1"/>
    <property type="molecule type" value="Genomic_DNA"/>
</dbReference>
<dbReference type="InterPro" id="IPR004860">
    <property type="entry name" value="LAGLIDADG_dom"/>
</dbReference>
<feature type="domain" description="Homing endonuclease LAGLIDADG" evidence="1">
    <location>
        <begin position="15"/>
        <end position="171"/>
    </location>
</feature>
<dbReference type="SUPFAM" id="SSF55608">
    <property type="entry name" value="Homing endonucleases"/>
    <property type="match status" value="1"/>
</dbReference>
<evidence type="ECO:0000259" key="1">
    <source>
        <dbReference type="Pfam" id="PF03161"/>
    </source>
</evidence>
<keyword evidence="2" id="KW-0255">Endonuclease</keyword>
<dbReference type="Gene3D" id="3.10.28.10">
    <property type="entry name" value="Homing endonucleases"/>
    <property type="match status" value="1"/>
</dbReference>
<sequence>MKTKKYLQFLLSSKLGDGCYVKHKSGSCYIQFVSFHLDYITLMKSNLDSNGIKTSNLRIQKSGYKKDSSGYAFTSRIDERIKEVYEMYIVEVISNLNVEGLCYLFIDDGSFHQRKHFGHIYCNSFSDEEVEALINKIYELYPDKKCTKRLDKKKDGRVYPYIYIPVVVMNEFKKDLEEFIRSKEIYSFLYKVGQPSQTIEKQK</sequence>
<organism evidence="2">
    <name type="scientific">Myoviridae sp. ctZgq1</name>
    <dbReference type="NCBI Taxonomy" id="2826666"/>
    <lineage>
        <taxon>Viruses</taxon>
        <taxon>Duplodnaviria</taxon>
        <taxon>Heunggongvirae</taxon>
        <taxon>Uroviricota</taxon>
        <taxon>Caudoviricetes</taxon>
    </lineage>
</organism>
<keyword evidence="2" id="KW-0540">Nuclease</keyword>
<reference evidence="2" key="1">
    <citation type="journal article" date="2021" name="Proc. Natl. Acad. Sci. U.S.A.">
        <title>A Catalog of Tens of Thousands of Viruses from Human Metagenomes Reveals Hidden Associations with Chronic Diseases.</title>
        <authorList>
            <person name="Tisza M.J."/>
            <person name="Buck C.B."/>
        </authorList>
    </citation>
    <scope>NUCLEOTIDE SEQUENCE</scope>
    <source>
        <strain evidence="2">CtZgq1</strain>
    </source>
</reference>
<keyword evidence="2" id="KW-0378">Hydrolase</keyword>
<dbReference type="InterPro" id="IPR027434">
    <property type="entry name" value="Homing_endonucl"/>
</dbReference>